<evidence type="ECO:0000313" key="3">
    <source>
        <dbReference type="Proteomes" id="UP000494245"/>
    </source>
</evidence>
<dbReference type="RefSeq" id="WP_173084950.1">
    <property type="nucleotide sequence ID" value="NZ_BLTE01000011.1"/>
</dbReference>
<comment type="caution">
    <text evidence="2">The sequence shown here is derived from an EMBL/GenBank/DDBJ whole genome shotgun (WGS) entry which is preliminary data.</text>
</comment>
<dbReference type="EC" id="5.3.1.28" evidence="2"/>
<reference evidence="2 3" key="1">
    <citation type="submission" date="2020-04" db="EMBL/GenBank/DDBJ databases">
        <authorList>
            <consortium name="Desulfovibrio sp. FSS-1 genome sequencing consortium"/>
            <person name="Shimoshige H."/>
            <person name="Kobayashi H."/>
            <person name="Maekawa T."/>
        </authorList>
    </citation>
    <scope>NUCLEOTIDE SEQUENCE [LARGE SCALE GENOMIC DNA]</scope>
    <source>
        <strain evidence="2 3">SIID29052-01</strain>
    </source>
</reference>
<dbReference type="CDD" id="cd05006">
    <property type="entry name" value="SIS_GmhA"/>
    <property type="match status" value="1"/>
</dbReference>
<proteinExistence type="predicted"/>
<dbReference type="EMBL" id="BLTE01000011">
    <property type="protein sequence ID" value="GFK94664.1"/>
    <property type="molecule type" value="Genomic_DNA"/>
</dbReference>
<dbReference type="GO" id="GO:0016853">
    <property type="term" value="F:isomerase activity"/>
    <property type="evidence" value="ECO:0007669"/>
    <property type="project" value="UniProtKB-KW"/>
</dbReference>
<dbReference type="Pfam" id="PF13580">
    <property type="entry name" value="SIS_2"/>
    <property type="match status" value="1"/>
</dbReference>
<name>A0A6V8LSE3_9BACT</name>
<organism evidence="2 3">
    <name type="scientific">Fundidesulfovibrio magnetotacticus</name>
    <dbReference type="NCBI Taxonomy" id="2730080"/>
    <lineage>
        <taxon>Bacteria</taxon>
        <taxon>Pseudomonadati</taxon>
        <taxon>Thermodesulfobacteriota</taxon>
        <taxon>Desulfovibrionia</taxon>
        <taxon>Desulfovibrionales</taxon>
        <taxon>Desulfovibrionaceae</taxon>
        <taxon>Fundidesulfovibrio</taxon>
    </lineage>
</organism>
<sequence>MKSAAAGFYHSLCQLTRDITYRAGDAVCGLPDGVAAAAEILHGQTATGRKLMFVGNGASAAISSHMATDFWKTGGMRAVAFNDSSGLTCIGNDYGYAHLFEKPVEMFADPGDVLVAISSSGRSENILRAVSAARSRQCLVLTLSGFDPENPLASLGDGNFHVPVNSYGLVEVLHHSICHCLLDSIVATRRG</sequence>
<dbReference type="Gene3D" id="3.40.50.10490">
    <property type="entry name" value="Glucose-6-phosphate isomerase like protein, domain 1"/>
    <property type="match status" value="1"/>
</dbReference>
<protein>
    <submittedName>
        <fullName evidence="2">Phosphoheptose isomerase</fullName>
        <ecNumber evidence="2">5.3.1.28</ecNumber>
    </submittedName>
</protein>
<evidence type="ECO:0000259" key="1">
    <source>
        <dbReference type="PROSITE" id="PS51464"/>
    </source>
</evidence>
<dbReference type="InterPro" id="IPR046348">
    <property type="entry name" value="SIS_dom_sf"/>
</dbReference>
<evidence type="ECO:0000313" key="2">
    <source>
        <dbReference type="EMBL" id="GFK94664.1"/>
    </source>
</evidence>
<keyword evidence="3" id="KW-1185">Reference proteome</keyword>
<dbReference type="PANTHER" id="PTHR30390:SF7">
    <property type="entry name" value="PHOSPHOHEPTOSE ISOMERASE"/>
    <property type="match status" value="1"/>
</dbReference>
<dbReference type="GO" id="GO:0097367">
    <property type="term" value="F:carbohydrate derivative binding"/>
    <property type="evidence" value="ECO:0007669"/>
    <property type="project" value="InterPro"/>
</dbReference>
<dbReference type="Proteomes" id="UP000494245">
    <property type="component" value="Unassembled WGS sequence"/>
</dbReference>
<feature type="domain" description="SIS" evidence="1">
    <location>
        <begin position="36"/>
        <end position="191"/>
    </location>
</feature>
<gene>
    <name evidence="2" type="primary">gmhA_2</name>
    <name evidence="2" type="ORF">NNJEOMEG_02511</name>
</gene>
<accession>A0A6V8LSE3</accession>
<dbReference type="InterPro" id="IPR050099">
    <property type="entry name" value="SIS_GmhA/DiaA_subfam"/>
</dbReference>
<dbReference type="AlphaFoldDB" id="A0A6V8LSE3"/>
<dbReference type="SUPFAM" id="SSF53697">
    <property type="entry name" value="SIS domain"/>
    <property type="match status" value="1"/>
</dbReference>
<dbReference type="InterPro" id="IPR001347">
    <property type="entry name" value="SIS_dom"/>
</dbReference>
<reference evidence="2 3" key="2">
    <citation type="submission" date="2020-05" db="EMBL/GenBank/DDBJ databases">
        <title>Draft genome sequence of Desulfovibrio sp. strainFSS-1.</title>
        <authorList>
            <person name="Shimoshige H."/>
            <person name="Kobayashi H."/>
            <person name="Maekawa T."/>
        </authorList>
    </citation>
    <scope>NUCLEOTIDE SEQUENCE [LARGE SCALE GENOMIC DNA]</scope>
    <source>
        <strain evidence="2 3">SIID29052-01</strain>
    </source>
</reference>
<dbReference type="PROSITE" id="PS51464">
    <property type="entry name" value="SIS"/>
    <property type="match status" value="1"/>
</dbReference>
<dbReference type="PANTHER" id="PTHR30390">
    <property type="entry name" value="SEDOHEPTULOSE 7-PHOSPHATE ISOMERASE / DNAA INITIATOR-ASSOCIATING FACTOR FOR REPLICATION INITIATION"/>
    <property type="match status" value="1"/>
</dbReference>
<dbReference type="InterPro" id="IPR035461">
    <property type="entry name" value="GmhA/DiaA"/>
</dbReference>
<keyword evidence="2" id="KW-0413">Isomerase</keyword>
<dbReference type="GO" id="GO:1901135">
    <property type="term" value="P:carbohydrate derivative metabolic process"/>
    <property type="evidence" value="ECO:0007669"/>
    <property type="project" value="InterPro"/>
</dbReference>